<accession>A0AAV5TAK3</accession>
<protein>
    <recommendedName>
        <fullName evidence="1">F-box domain-containing protein</fullName>
    </recommendedName>
</protein>
<evidence type="ECO:0000313" key="3">
    <source>
        <dbReference type="Proteomes" id="UP001432027"/>
    </source>
</evidence>
<evidence type="ECO:0000313" key="2">
    <source>
        <dbReference type="EMBL" id="GMS91103.1"/>
    </source>
</evidence>
<dbReference type="Pfam" id="PF00646">
    <property type="entry name" value="F-box"/>
    <property type="match status" value="1"/>
</dbReference>
<feature type="non-terminal residue" evidence="2">
    <location>
        <position position="1"/>
    </location>
</feature>
<reference evidence="2" key="1">
    <citation type="submission" date="2023-10" db="EMBL/GenBank/DDBJ databases">
        <title>Genome assembly of Pristionchus species.</title>
        <authorList>
            <person name="Yoshida K."/>
            <person name="Sommer R.J."/>
        </authorList>
    </citation>
    <scope>NUCLEOTIDE SEQUENCE</scope>
    <source>
        <strain evidence="2">RS0144</strain>
    </source>
</reference>
<dbReference type="EMBL" id="BTSX01000003">
    <property type="protein sequence ID" value="GMS91103.1"/>
    <property type="molecule type" value="Genomic_DNA"/>
</dbReference>
<comment type="caution">
    <text evidence="2">The sequence shown here is derived from an EMBL/GenBank/DDBJ whole genome shotgun (WGS) entry which is preliminary data.</text>
</comment>
<keyword evidence="3" id="KW-1185">Reference proteome</keyword>
<dbReference type="AlphaFoldDB" id="A0AAV5TAK3"/>
<evidence type="ECO:0000259" key="1">
    <source>
        <dbReference type="PROSITE" id="PS50181"/>
    </source>
</evidence>
<dbReference type="InterPro" id="IPR001810">
    <property type="entry name" value="F-box_dom"/>
</dbReference>
<name>A0AAV5TAK3_9BILA</name>
<feature type="domain" description="F-box" evidence="1">
    <location>
        <begin position="1"/>
        <end position="48"/>
    </location>
</feature>
<organism evidence="2 3">
    <name type="scientific">Pristionchus entomophagus</name>
    <dbReference type="NCBI Taxonomy" id="358040"/>
    <lineage>
        <taxon>Eukaryota</taxon>
        <taxon>Metazoa</taxon>
        <taxon>Ecdysozoa</taxon>
        <taxon>Nematoda</taxon>
        <taxon>Chromadorea</taxon>
        <taxon>Rhabditida</taxon>
        <taxon>Rhabditina</taxon>
        <taxon>Diplogasteromorpha</taxon>
        <taxon>Diplogasteroidea</taxon>
        <taxon>Neodiplogasteridae</taxon>
        <taxon>Pristionchus</taxon>
    </lineage>
</organism>
<dbReference type="PROSITE" id="PS50181">
    <property type="entry name" value="FBOX"/>
    <property type="match status" value="1"/>
</dbReference>
<dbReference type="Proteomes" id="UP001432027">
    <property type="component" value="Unassembled WGS sequence"/>
</dbReference>
<sequence length="216" mass="24592">VDLLSLPSIFLHQLMRTMEIKDRLRLRLTCRAFEQLVASSNAGYFEDSGFEVEESQFSIDIGDASFNRIEATEENMETFLRMKSRLFSGIEVQEITGILGDNSVDPSFIRRLTKRFKIGTLYVFVTAGSQFENVMQLMADFPSSKYIMDVGFLPEVDVLLAVPPMEKLAISNTNEHSRLNMITGRRVIRGESSTPITADSFFKLLDTHKILILDYK</sequence>
<proteinExistence type="predicted"/>
<gene>
    <name evidence="2" type="ORF">PENTCL1PPCAC_13278</name>
</gene>